<reference evidence="1 2" key="1">
    <citation type="submission" date="2006-03" db="EMBL/GenBank/DDBJ databases">
        <title>Annotation of Plasmodium falciparum HB3.</title>
        <authorList>
            <consortium name="The Broad Institute Genome Sequencing Platform"/>
            <person name="Volkman S.K."/>
            <person name="Neafsey D.E."/>
            <person name="Dash A.P."/>
            <person name="Chitnis C.E."/>
            <person name="Hartl D.L."/>
            <person name="Young S.K."/>
            <person name="Zeng Q."/>
            <person name="Koehrsen M."/>
            <person name="Alvarado L."/>
            <person name="Berlin A."/>
            <person name="Borenstein D."/>
            <person name="Chapman S.B."/>
            <person name="Chen Z."/>
            <person name="Engels R."/>
            <person name="Freedman E."/>
            <person name="Gellesch M."/>
            <person name="Goldberg J."/>
            <person name="Griggs A."/>
            <person name="Gujja S."/>
            <person name="Heilman E.R."/>
            <person name="Heiman D.I."/>
            <person name="Howarth C."/>
            <person name="Jen D."/>
            <person name="Larson L."/>
            <person name="Mehta T."/>
            <person name="Neiman D."/>
            <person name="Park D."/>
            <person name="Pearson M."/>
            <person name="Roberts A."/>
            <person name="Saif S."/>
            <person name="Shea T."/>
            <person name="Shenoy N."/>
            <person name="Sisk P."/>
            <person name="Stolte C."/>
            <person name="Sykes S."/>
            <person name="Walk T."/>
            <person name="White J."/>
            <person name="Yandava C."/>
            <person name="Haas B."/>
            <person name="Henn M.R."/>
            <person name="Nusbaum C."/>
            <person name="Birren B."/>
        </authorList>
    </citation>
    <scope>NUCLEOTIDE SEQUENCE [LARGE SCALE GENOMIC DNA]</scope>
    <source>
        <strain evidence="1">HB3</strain>
    </source>
</reference>
<dbReference type="EMBL" id="CH671923">
    <property type="protein sequence ID" value="KOB58687.1"/>
    <property type="molecule type" value="Genomic_DNA"/>
</dbReference>
<dbReference type="KEGG" id="pfh:PFHG_00435"/>
<name>A0A0L7K5W9_PLAFX</name>
<dbReference type="AlphaFoldDB" id="A0A0L7K5W9"/>
<dbReference type="Proteomes" id="UP000054289">
    <property type="component" value="Unassembled WGS sequence"/>
</dbReference>
<organism evidence="1 2">
    <name type="scientific">Plasmodium falciparum (isolate HB3)</name>
    <dbReference type="NCBI Taxonomy" id="137071"/>
    <lineage>
        <taxon>Eukaryota</taxon>
        <taxon>Sar</taxon>
        <taxon>Alveolata</taxon>
        <taxon>Apicomplexa</taxon>
        <taxon>Aconoidasida</taxon>
        <taxon>Haemosporida</taxon>
        <taxon>Plasmodiidae</taxon>
        <taxon>Plasmodium</taxon>
        <taxon>Plasmodium (Laverania)</taxon>
    </lineage>
</organism>
<evidence type="ECO:0000313" key="1">
    <source>
        <dbReference type="EMBL" id="KOB58687.1"/>
    </source>
</evidence>
<protein>
    <submittedName>
        <fullName evidence="1">Uncharacterized protein</fullName>
    </submittedName>
</protein>
<proteinExistence type="predicted"/>
<evidence type="ECO:0000313" key="2">
    <source>
        <dbReference type="Proteomes" id="UP000054289"/>
    </source>
</evidence>
<accession>A0A0L7K5W9</accession>
<gene>
    <name evidence="1" type="ORF">PFHG_00435</name>
</gene>
<reference evidence="2" key="2">
    <citation type="submission" date="2006-03" db="EMBL/GenBank/DDBJ databases">
        <title>The genome sequence of the Plasmodium falciparum HB3.</title>
        <authorList>
            <consortium name="The Broad Institute Genome Sequencing Platform"/>
            <person name="Birren B."/>
            <person name="Lander E."/>
            <person name="Galagan J."/>
            <person name="Nusbaum C."/>
            <person name="Devon K."/>
            <person name="Henn M."/>
            <person name="Jaffe D."/>
            <person name="Butler J."/>
            <person name="Alvarez P."/>
            <person name="Gnerre S."/>
            <person name="Grabherr M."/>
            <person name="Kleber M."/>
            <person name="Mauceli E."/>
            <person name="Brockman W."/>
            <person name="MacCallum I.A."/>
            <person name="Rounsley S."/>
            <person name="Young S."/>
            <person name="LaButti K."/>
            <person name="Pushparaj V."/>
            <person name="DeCaprio D."/>
            <person name="Crawford M."/>
            <person name="Koehrsen M."/>
            <person name="Engels R."/>
            <person name="Montgomery P."/>
            <person name="Pearson M."/>
            <person name="Howarth C."/>
            <person name="Larson L."/>
            <person name="Luoma S."/>
            <person name="White J."/>
            <person name="Kodira C."/>
            <person name="Zeng Q."/>
            <person name="Oleary S."/>
            <person name="Yandava C."/>
            <person name="Alvarado L."/>
            <person name="Wirth D."/>
            <person name="Volkman S."/>
            <person name="Hartl D."/>
        </authorList>
    </citation>
    <scope>NUCLEOTIDE SEQUENCE [LARGE SCALE GENOMIC DNA]</scope>
</reference>
<sequence>MPTHPICFVIICIFTYFNKYHPTDNRKILYYKDKYFNKMNSKGI</sequence>